<name>W8S624_9RHOB</name>
<dbReference type="Gene3D" id="2.70.70.10">
    <property type="entry name" value="Glucose Permease (Domain IIA)"/>
    <property type="match status" value="1"/>
</dbReference>
<feature type="domain" description="M23ase beta-sheet core" evidence="3">
    <location>
        <begin position="68"/>
        <end position="181"/>
    </location>
</feature>
<evidence type="ECO:0000313" key="5">
    <source>
        <dbReference type="Proteomes" id="UP000019593"/>
    </source>
</evidence>
<dbReference type="SUPFAM" id="SSF51261">
    <property type="entry name" value="Duplicated hybrid motif"/>
    <property type="match status" value="1"/>
</dbReference>
<evidence type="ECO:0000256" key="2">
    <source>
        <dbReference type="SAM" id="SignalP"/>
    </source>
</evidence>
<dbReference type="PANTHER" id="PTHR21666:SF289">
    <property type="entry name" value="L-ALA--D-GLU ENDOPEPTIDASE"/>
    <property type="match status" value="1"/>
</dbReference>
<dbReference type="HOGENOM" id="CLU_073817_0_0_5"/>
<dbReference type="InterPro" id="IPR011055">
    <property type="entry name" value="Dup_hybrid_motif"/>
</dbReference>
<gene>
    <name evidence="4" type="ORF">roselon_01944</name>
</gene>
<dbReference type="eggNOG" id="COG0739">
    <property type="taxonomic scope" value="Bacteria"/>
</dbReference>
<dbReference type="EMBL" id="CP004372">
    <property type="protein sequence ID" value="AHM04301.1"/>
    <property type="molecule type" value="Genomic_DNA"/>
</dbReference>
<feature type="chain" id="PRO_5013266224" evidence="2">
    <location>
        <begin position="16"/>
        <end position="322"/>
    </location>
</feature>
<dbReference type="Pfam" id="PF01551">
    <property type="entry name" value="Peptidase_M23"/>
    <property type="match status" value="1"/>
</dbReference>
<reference evidence="4 5" key="1">
    <citation type="submission" date="2013-03" db="EMBL/GenBank/DDBJ databases">
        <authorList>
            <person name="Fiebig A."/>
            <person name="Goeker M."/>
            <person name="Klenk H.-P.P."/>
        </authorList>
    </citation>
    <scope>NUCLEOTIDE SEQUENCE [LARGE SCALE GENOMIC DNA]</scope>
    <source>
        <strain evidence="5">DSM 19469</strain>
    </source>
</reference>
<dbReference type="RefSeq" id="WP_038650344.1">
    <property type="nucleotide sequence ID" value="NZ_CP004372.1"/>
</dbReference>
<dbReference type="OrthoDB" id="5489603at2"/>
<protein>
    <submittedName>
        <fullName evidence="4">Peptidase, M23/M37 family</fullName>
    </submittedName>
</protein>
<evidence type="ECO:0000259" key="3">
    <source>
        <dbReference type="Pfam" id="PF01551"/>
    </source>
</evidence>
<organism evidence="4 5">
    <name type="scientific">Roseicyclus elongatus DSM 19469</name>
    <dbReference type="NCBI Taxonomy" id="1294273"/>
    <lineage>
        <taxon>Bacteria</taxon>
        <taxon>Pseudomonadati</taxon>
        <taxon>Pseudomonadota</taxon>
        <taxon>Alphaproteobacteria</taxon>
        <taxon>Rhodobacterales</taxon>
        <taxon>Roseobacteraceae</taxon>
        <taxon>Roseicyclus</taxon>
    </lineage>
</organism>
<dbReference type="InterPro" id="IPR016047">
    <property type="entry name" value="M23ase_b-sheet_dom"/>
</dbReference>
<sequence length="322" mass="34094">MIPRLICMTAALLWAAVLPSPLRGDAPALLFPVDCTLGDTCFLQQFMDRDPGPGWRDFTCGPASYDGHTGTDIRVADLATMRQGWAVRAAAPGTVRAIRDGVPDGGTAAAPQGQGCGNGVVIDHAEGWQTQYCHLAQGSVTVTPGQAVAAGAVLGEIGYSGITEFPHLEFLVRHNGVLVDPFDPSDLSRCGMGVDPLWAEPIASTASGVLSVGFSDAVPEFSDIRAGTANATSLDRTGPALVLWGFVFGGQAGDILRLEIRDPEGAAYHRQEVVLERTQAELFRASGRRISDSLPAGEYTGTVTLIRDDIEIDTRTTHIPVR</sequence>
<proteinExistence type="predicted"/>
<dbReference type="InterPro" id="IPR050570">
    <property type="entry name" value="Cell_wall_metabolism_enzyme"/>
</dbReference>
<keyword evidence="1 2" id="KW-0732">Signal</keyword>
<evidence type="ECO:0000313" key="4">
    <source>
        <dbReference type="EMBL" id="AHM04301.1"/>
    </source>
</evidence>
<dbReference type="PANTHER" id="PTHR21666">
    <property type="entry name" value="PEPTIDASE-RELATED"/>
    <property type="match status" value="1"/>
</dbReference>
<dbReference type="STRING" id="1294273.roselon_01944"/>
<dbReference type="Proteomes" id="UP000019593">
    <property type="component" value="Chromosome"/>
</dbReference>
<keyword evidence="5" id="KW-1185">Reference proteome</keyword>
<dbReference type="GO" id="GO:0004222">
    <property type="term" value="F:metalloendopeptidase activity"/>
    <property type="evidence" value="ECO:0007669"/>
    <property type="project" value="TreeGrafter"/>
</dbReference>
<dbReference type="KEGG" id="red:roselon_01944"/>
<dbReference type="AlphaFoldDB" id="W8S624"/>
<dbReference type="CDD" id="cd12797">
    <property type="entry name" value="M23_peptidase"/>
    <property type="match status" value="1"/>
</dbReference>
<accession>W8S624</accession>
<evidence type="ECO:0000256" key="1">
    <source>
        <dbReference type="ARBA" id="ARBA00022729"/>
    </source>
</evidence>
<dbReference type="PATRIC" id="fig|1294273.3.peg.1916"/>
<feature type="signal peptide" evidence="2">
    <location>
        <begin position="1"/>
        <end position="15"/>
    </location>
</feature>